<keyword evidence="1" id="KW-1133">Transmembrane helix</keyword>
<sequence>MIVFSLIAGVAGVLAIAFRRSLAELLAVTIETKRTPLPRDSAQKSTPSFFVFYGCSLLLISVIVLTAAILKVGA</sequence>
<gene>
    <name evidence="2" type="ORF">GCM10009851_08960</name>
</gene>
<dbReference type="RefSeq" id="WP_259478171.1">
    <property type="nucleotide sequence ID" value="NZ_BAAAQY010000002.1"/>
</dbReference>
<evidence type="ECO:0000313" key="2">
    <source>
        <dbReference type="EMBL" id="GAA2227061.1"/>
    </source>
</evidence>
<accession>A0ABP5Q9Z7</accession>
<keyword evidence="1" id="KW-0472">Membrane</keyword>
<protein>
    <submittedName>
        <fullName evidence="2">Uncharacterized protein</fullName>
    </submittedName>
</protein>
<name>A0ABP5Q9Z7_9MICO</name>
<dbReference type="Proteomes" id="UP001500929">
    <property type="component" value="Unassembled WGS sequence"/>
</dbReference>
<organism evidence="2 3">
    <name type="scientific">Herbiconiux moechotypicola</name>
    <dbReference type="NCBI Taxonomy" id="637393"/>
    <lineage>
        <taxon>Bacteria</taxon>
        <taxon>Bacillati</taxon>
        <taxon>Actinomycetota</taxon>
        <taxon>Actinomycetes</taxon>
        <taxon>Micrococcales</taxon>
        <taxon>Microbacteriaceae</taxon>
        <taxon>Herbiconiux</taxon>
    </lineage>
</organism>
<evidence type="ECO:0000313" key="3">
    <source>
        <dbReference type="Proteomes" id="UP001500929"/>
    </source>
</evidence>
<feature type="transmembrane region" description="Helical" evidence="1">
    <location>
        <begin position="47"/>
        <end position="70"/>
    </location>
</feature>
<keyword evidence="1" id="KW-0812">Transmembrane</keyword>
<comment type="caution">
    <text evidence="2">The sequence shown here is derived from an EMBL/GenBank/DDBJ whole genome shotgun (WGS) entry which is preliminary data.</text>
</comment>
<keyword evidence="3" id="KW-1185">Reference proteome</keyword>
<evidence type="ECO:0000256" key="1">
    <source>
        <dbReference type="SAM" id="Phobius"/>
    </source>
</evidence>
<dbReference type="EMBL" id="BAAAQY010000002">
    <property type="protein sequence ID" value="GAA2227061.1"/>
    <property type="molecule type" value="Genomic_DNA"/>
</dbReference>
<proteinExistence type="predicted"/>
<reference evidence="3" key="1">
    <citation type="journal article" date="2019" name="Int. J. Syst. Evol. Microbiol.">
        <title>The Global Catalogue of Microorganisms (GCM) 10K type strain sequencing project: providing services to taxonomists for standard genome sequencing and annotation.</title>
        <authorList>
            <consortium name="The Broad Institute Genomics Platform"/>
            <consortium name="The Broad Institute Genome Sequencing Center for Infectious Disease"/>
            <person name="Wu L."/>
            <person name="Ma J."/>
        </authorList>
    </citation>
    <scope>NUCLEOTIDE SEQUENCE [LARGE SCALE GENOMIC DNA]</scope>
    <source>
        <strain evidence="3">JCM 16117</strain>
    </source>
</reference>